<evidence type="ECO:0000313" key="2">
    <source>
        <dbReference type="Proteomes" id="UP000030655"/>
    </source>
</evidence>
<gene>
    <name evidence="1" type="ORF">H312_01450</name>
</gene>
<keyword evidence="2" id="KW-1185">Reference proteome</keyword>
<name>A0A059F1K7_9MICR</name>
<dbReference type="VEuPathDB" id="MicrosporidiaDB:H312_01450"/>
<protein>
    <recommendedName>
        <fullName evidence="3">Profilin</fullName>
    </recommendedName>
</protein>
<reference evidence="2" key="1">
    <citation type="submission" date="2013-02" db="EMBL/GenBank/DDBJ databases">
        <authorList>
            <consortium name="The Broad Institute Genome Sequencing Platform"/>
            <person name="Cuomo C."/>
            <person name="Becnel J."/>
            <person name="Sanscrainte N."/>
            <person name="Walker B."/>
            <person name="Young S.K."/>
            <person name="Zeng Q."/>
            <person name="Gargeya S."/>
            <person name="Fitzgerald M."/>
            <person name="Haas B."/>
            <person name="Abouelleil A."/>
            <person name="Alvarado L."/>
            <person name="Arachchi H.M."/>
            <person name="Berlin A.M."/>
            <person name="Chapman S.B."/>
            <person name="Dewar J."/>
            <person name="Goldberg J."/>
            <person name="Griggs A."/>
            <person name="Gujja S."/>
            <person name="Hansen M."/>
            <person name="Howarth C."/>
            <person name="Imamovic A."/>
            <person name="Larimer J."/>
            <person name="McCowan C."/>
            <person name="Murphy C."/>
            <person name="Neiman D."/>
            <person name="Pearson M."/>
            <person name="Priest M."/>
            <person name="Roberts A."/>
            <person name="Saif S."/>
            <person name="Shea T."/>
            <person name="Sisk P."/>
            <person name="Sykes S."/>
            <person name="Wortman J."/>
            <person name="Nusbaum C."/>
            <person name="Birren B."/>
        </authorList>
    </citation>
    <scope>NUCLEOTIDE SEQUENCE [LARGE SCALE GENOMIC DNA]</scope>
    <source>
        <strain evidence="2">PRA339</strain>
    </source>
</reference>
<dbReference type="EMBL" id="KK365149">
    <property type="protein sequence ID" value="KCZ81158.1"/>
    <property type="molecule type" value="Genomic_DNA"/>
</dbReference>
<sequence>MSEREKTAEEEWQEHFDELTDKFKDFFHSVELISLTEFKLKYGDLCSTEEESKIFMDLIQNLKPEGIQFSYGNKRFFYIKELDNQYSDVPFYLFVSQDEDSPGVKRGLIVTEYYGFALAGTFNNVNSPNVVRFFCNYVCNVLNQQADIEE</sequence>
<dbReference type="HOGENOM" id="CLU_1791410_0_0_1"/>
<accession>A0A059F1K7</accession>
<organism evidence="1 2">
    <name type="scientific">Anncaliia algerae PRA339</name>
    <dbReference type="NCBI Taxonomy" id="1288291"/>
    <lineage>
        <taxon>Eukaryota</taxon>
        <taxon>Fungi</taxon>
        <taxon>Fungi incertae sedis</taxon>
        <taxon>Microsporidia</taxon>
        <taxon>Tubulinosematoidea</taxon>
        <taxon>Tubulinosematidae</taxon>
        <taxon>Anncaliia</taxon>
    </lineage>
</organism>
<evidence type="ECO:0000313" key="1">
    <source>
        <dbReference type="EMBL" id="KCZ81158.1"/>
    </source>
</evidence>
<dbReference type="Proteomes" id="UP000030655">
    <property type="component" value="Unassembled WGS sequence"/>
</dbReference>
<evidence type="ECO:0008006" key="3">
    <source>
        <dbReference type="Google" id="ProtNLM"/>
    </source>
</evidence>
<reference evidence="1 2" key="2">
    <citation type="submission" date="2014-03" db="EMBL/GenBank/DDBJ databases">
        <title>The Genome Sequence of Anncaliia algerae insect isolate PRA339.</title>
        <authorList>
            <consortium name="The Broad Institute Genome Sequencing Platform"/>
            <consortium name="The Broad Institute Genome Sequencing Center for Infectious Disease"/>
            <person name="Cuomo C."/>
            <person name="Becnel J."/>
            <person name="Sanscrainte N."/>
            <person name="Walker B."/>
            <person name="Young S.K."/>
            <person name="Zeng Q."/>
            <person name="Gargeya S."/>
            <person name="Fitzgerald M."/>
            <person name="Haas B."/>
            <person name="Abouelleil A."/>
            <person name="Alvarado L."/>
            <person name="Arachchi H.M."/>
            <person name="Berlin A.M."/>
            <person name="Chapman S.B."/>
            <person name="Dewar J."/>
            <person name="Goldberg J."/>
            <person name="Griggs A."/>
            <person name="Gujja S."/>
            <person name="Hansen M."/>
            <person name="Howarth C."/>
            <person name="Imamovic A."/>
            <person name="Larimer J."/>
            <person name="McCowan C."/>
            <person name="Murphy C."/>
            <person name="Neiman D."/>
            <person name="Pearson M."/>
            <person name="Priest M."/>
            <person name="Roberts A."/>
            <person name="Saif S."/>
            <person name="Shea T."/>
            <person name="Sisk P."/>
            <person name="Sykes S."/>
            <person name="Wortman J."/>
            <person name="Nusbaum C."/>
            <person name="Birren B."/>
        </authorList>
    </citation>
    <scope>NUCLEOTIDE SEQUENCE [LARGE SCALE GENOMIC DNA]</scope>
    <source>
        <strain evidence="1 2">PRA339</strain>
    </source>
</reference>
<dbReference type="OrthoDB" id="2188238at2759"/>
<dbReference type="AlphaFoldDB" id="A0A059F1K7"/>
<proteinExistence type="predicted"/>